<comment type="caution">
    <text evidence="2">The sequence shown here is derived from an EMBL/GenBank/DDBJ whole genome shotgun (WGS) entry which is preliminary data.</text>
</comment>
<gene>
    <name evidence="2" type="ORF">FJY75_10470</name>
</gene>
<proteinExistence type="predicted"/>
<reference evidence="2" key="1">
    <citation type="submission" date="2019-03" db="EMBL/GenBank/DDBJ databases">
        <title>Lake Tanganyika Metagenome-Assembled Genomes (MAGs).</title>
        <authorList>
            <person name="Tran P."/>
        </authorList>
    </citation>
    <scope>NUCLEOTIDE SEQUENCE</scope>
    <source>
        <strain evidence="2">M_DeepCast_400m_m2_100</strain>
    </source>
</reference>
<keyword evidence="1" id="KW-0732">Signal</keyword>
<dbReference type="InterPro" id="IPR021428">
    <property type="entry name" value="DUF3078"/>
</dbReference>
<evidence type="ECO:0000313" key="2">
    <source>
        <dbReference type="EMBL" id="MBM3318260.1"/>
    </source>
</evidence>
<name>A0A937XA10_UNCEI</name>
<feature type="chain" id="PRO_5037980355" evidence="1">
    <location>
        <begin position="21"/>
        <end position="312"/>
    </location>
</feature>
<sequence length="312" mass="35106">MRRCLGIVCLIVLSAAAAWAEEPAATGWKKAADLGINFNQSAYSNSWAGQENAAIHWTWVANLDAERQLSPSFNWRNALKLSFGQTHREARTVGDDGRVERAWESPEKSTDRIFFETLLRATLGYLVDPFAGVTFESQFYDPADSLVAGGPDVRVTRAVHPILLTESAGVGRTLVKDDRAELYSRLGFALRQRLQRDVVSFEPKAFSSRTTTDGGLEWVTDYAQTFGGGGLKYISKLRVFQAFFHSQKDELRGLPEEDYWRTPDVAWENTLSASVAKYVQVSLFLELLYDKEIDLRGRFREILGLGLAYKLF</sequence>
<dbReference type="EMBL" id="VGIY01000306">
    <property type="protein sequence ID" value="MBM3318260.1"/>
    <property type="molecule type" value="Genomic_DNA"/>
</dbReference>
<accession>A0A937XA10</accession>
<protein>
    <submittedName>
        <fullName evidence="2">DUF3078 domain-containing protein</fullName>
    </submittedName>
</protein>
<evidence type="ECO:0000313" key="3">
    <source>
        <dbReference type="Proteomes" id="UP000748308"/>
    </source>
</evidence>
<dbReference type="Proteomes" id="UP000748308">
    <property type="component" value="Unassembled WGS sequence"/>
</dbReference>
<dbReference type="AlphaFoldDB" id="A0A937XA10"/>
<organism evidence="2 3">
    <name type="scientific">Eiseniibacteriota bacterium</name>
    <dbReference type="NCBI Taxonomy" id="2212470"/>
    <lineage>
        <taxon>Bacteria</taxon>
        <taxon>Candidatus Eiseniibacteriota</taxon>
    </lineage>
</organism>
<evidence type="ECO:0000256" key="1">
    <source>
        <dbReference type="SAM" id="SignalP"/>
    </source>
</evidence>
<feature type="signal peptide" evidence="1">
    <location>
        <begin position="1"/>
        <end position="20"/>
    </location>
</feature>
<dbReference type="Pfam" id="PF11276">
    <property type="entry name" value="DUF3078"/>
    <property type="match status" value="1"/>
</dbReference>